<proteinExistence type="inferred from homology"/>
<keyword evidence="5" id="KW-0732">Signal</keyword>
<keyword evidence="3 4" id="KW-0446">Lipid-binding</keyword>
<evidence type="ECO:0000256" key="3">
    <source>
        <dbReference type="ARBA" id="ARBA00023121"/>
    </source>
</evidence>
<dbReference type="SMART" id="SM00499">
    <property type="entry name" value="AAI"/>
    <property type="match status" value="1"/>
</dbReference>
<sequence>MAGCRLVEFTSCVLVMICMISSGASGAKAAITCGRVLSSISPCIGYVQRGGAVPPGCCDGARALNNAARTTPDRQSVCTCIKSIVTSVKANPDLVNNLVGKCGLDIPYRFSPSLDCSKAQEARLAPAPGNGIRAGTRQFDDGVPDLFGGIRGWGAGPGAAEM</sequence>
<evidence type="ECO:0000256" key="2">
    <source>
        <dbReference type="ARBA" id="ARBA00022448"/>
    </source>
</evidence>
<dbReference type="GO" id="GO:0008289">
    <property type="term" value="F:lipid binding"/>
    <property type="evidence" value="ECO:0007669"/>
    <property type="project" value="UniProtKB-KW"/>
</dbReference>
<evidence type="ECO:0000256" key="1">
    <source>
        <dbReference type="ARBA" id="ARBA00009748"/>
    </source>
</evidence>
<reference evidence="7 8" key="1">
    <citation type="submission" date="2024-12" db="EMBL/GenBank/DDBJ databases">
        <title>The unique morphological basis and parallel evolutionary history of personate flowers in Penstemon.</title>
        <authorList>
            <person name="Depatie T.H."/>
            <person name="Wessinger C.A."/>
        </authorList>
    </citation>
    <scope>NUCLEOTIDE SEQUENCE [LARGE SCALE GENOMIC DNA]</scope>
    <source>
        <strain evidence="7">WTNN_2</strain>
        <tissue evidence="7">Leaf</tissue>
    </source>
</reference>
<dbReference type="Gene3D" id="1.10.110.10">
    <property type="entry name" value="Plant lipid-transfer and hydrophobic proteins"/>
    <property type="match status" value="1"/>
</dbReference>
<feature type="signal peptide" evidence="5">
    <location>
        <begin position="1"/>
        <end position="26"/>
    </location>
</feature>
<gene>
    <name evidence="7" type="ORF">ACJIZ3_022225</name>
</gene>
<comment type="similarity">
    <text evidence="1 4">Belongs to the plant LTP family.</text>
</comment>
<dbReference type="SUPFAM" id="SSF47699">
    <property type="entry name" value="Bifunctional inhibitor/lipid-transfer protein/seed storage 2S albumin"/>
    <property type="match status" value="1"/>
</dbReference>
<keyword evidence="2 4" id="KW-0813">Transport</keyword>
<organism evidence="7 8">
    <name type="scientific">Penstemon smallii</name>
    <dbReference type="NCBI Taxonomy" id="265156"/>
    <lineage>
        <taxon>Eukaryota</taxon>
        <taxon>Viridiplantae</taxon>
        <taxon>Streptophyta</taxon>
        <taxon>Embryophyta</taxon>
        <taxon>Tracheophyta</taxon>
        <taxon>Spermatophyta</taxon>
        <taxon>Magnoliopsida</taxon>
        <taxon>eudicotyledons</taxon>
        <taxon>Gunneridae</taxon>
        <taxon>Pentapetalae</taxon>
        <taxon>asterids</taxon>
        <taxon>lamiids</taxon>
        <taxon>Lamiales</taxon>
        <taxon>Plantaginaceae</taxon>
        <taxon>Cheloneae</taxon>
        <taxon>Penstemon</taxon>
    </lineage>
</organism>
<dbReference type="AlphaFoldDB" id="A0ABD3SPA9"/>
<dbReference type="InterPro" id="IPR000528">
    <property type="entry name" value="Plant_nsLTP"/>
</dbReference>
<dbReference type="EMBL" id="JBJXBP010000006">
    <property type="protein sequence ID" value="KAL3826196.1"/>
    <property type="molecule type" value="Genomic_DNA"/>
</dbReference>
<evidence type="ECO:0000313" key="7">
    <source>
        <dbReference type="EMBL" id="KAL3826196.1"/>
    </source>
</evidence>
<feature type="domain" description="Bifunctional inhibitor/plant lipid transfer protein/seed storage helical" evidence="6">
    <location>
        <begin position="33"/>
        <end position="116"/>
    </location>
</feature>
<evidence type="ECO:0000259" key="6">
    <source>
        <dbReference type="SMART" id="SM00499"/>
    </source>
</evidence>
<evidence type="ECO:0000256" key="4">
    <source>
        <dbReference type="RuleBase" id="RU000628"/>
    </source>
</evidence>
<protein>
    <recommendedName>
        <fullName evidence="4">Non-specific lipid-transfer protein</fullName>
    </recommendedName>
</protein>
<name>A0ABD3SPA9_9LAMI</name>
<dbReference type="Pfam" id="PF00234">
    <property type="entry name" value="Tryp_alpha_amyl"/>
    <property type="match status" value="1"/>
</dbReference>
<comment type="function">
    <text evidence="4">Plant non-specific lipid-transfer proteins transfer phospholipids as well as galactolipids across membranes. May play a role in wax or cutin deposition in the cell walls of expanding epidermal cells and certain secretory tissues.</text>
</comment>
<comment type="caution">
    <text evidence="7">The sequence shown here is derived from an EMBL/GenBank/DDBJ whole genome shotgun (WGS) entry which is preliminary data.</text>
</comment>
<evidence type="ECO:0000256" key="5">
    <source>
        <dbReference type="SAM" id="SignalP"/>
    </source>
</evidence>
<dbReference type="PRINTS" id="PR00382">
    <property type="entry name" value="LIPIDTRNSFER"/>
</dbReference>
<feature type="chain" id="PRO_5044835617" description="Non-specific lipid-transfer protein" evidence="5">
    <location>
        <begin position="27"/>
        <end position="162"/>
    </location>
</feature>
<dbReference type="InterPro" id="IPR016140">
    <property type="entry name" value="Bifunc_inhib/LTP/seed_store"/>
</dbReference>
<keyword evidence="8" id="KW-1185">Reference proteome</keyword>
<dbReference type="PANTHER" id="PTHR33076">
    <property type="entry name" value="NON-SPECIFIC LIPID-TRANSFER PROTEIN 2-RELATED"/>
    <property type="match status" value="1"/>
</dbReference>
<dbReference type="InterPro" id="IPR036312">
    <property type="entry name" value="Bifun_inhib/LTP/seed_sf"/>
</dbReference>
<evidence type="ECO:0000313" key="8">
    <source>
        <dbReference type="Proteomes" id="UP001634393"/>
    </source>
</evidence>
<dbReference type="CDD" id="cd01960">
    <property type="entry name" value="nsLTP1"/>
    <property type="match status" value="1"/>
</dbReference>
<accession>A0ABD3SPA9</accession>
<dbReference type="Proteomes" id="UP001634393">
    <property type="component" value="Unassembled WGS sequence"/>
</dbReference>